<organism evidence="1 2">
    <name type="scientific">Aeromonas veronii</name>
    <dbReference type="NCBI Taxonomy" id="654"/>
    <lineage>
        <taxon>Bacteria</taxon>
        <taxon>Pseudomonadati</taxon>
        <taxon>Pseudomonadota</taxon>
        <taxon>Gammaproteobacteria</taxon>
        <taxon>Aeromonadales</taxon>
        <taxon>Aeromonadaceae</taxon>
        <taxon>Aeromonas</taxon>
    </lineage>
</organism>
<sequence>MNKSFPTKQEFIAEKAKFAQVMRDIMSQNYTINNTKIDEVVARSHYGIENGYQALVDHWKKTSLDGVELPPDSKDEIFVFMDEYGNFRPYRGTVVLERRTIRFNDPSGICFDDDYYESGLFDDVVNQDLMNIYVKFYDVSWVAVEINNVRDGVRDWASYSCCKQEITDFGFRLENDRLAHEVYLGDAERVVIRLKRRN</sequence>
<proteinExistence type="predicted"/>
<dbReference type="RefSeq" id="WP_107684094.1">
    <property type="nucleotide sequence ID" value="NZ_PZKL01000038.1"/>
</dbReference>
<comment type="caution">
    <text evidence="1">The sequence shown here is derived from an EMBL/GenBank/DDBJ whole genome shotgun (WGS) entry which is preliminary data.</text>
</comment>
<gene>
    <name evidence="1" type="ORF">DAA48_16820</name>
</gene>
<name>A0A2T4MZA7_AERVE</name>
<evidence type="ECO:0000313" key="2">
    <source>
        <dbReference type="Proteomes" id="UP000241986"/>
    </source>
</evidence>
<dbReference type="Proteomes" id="UP000241986">
    <property type="component" value="Unassembled WGS sequence"/>
</dbReference>
<dbReference type="EMBL" id="PZKL01000038">
    <property type="protein sequence ID" value="PTH79925.1"/>
    <property type="molecule type" value="Genomic_DNA"/>
</dbReference>
<accession>A0A2T4MZA7</accession>
<reference evidence="1 2" key="1">
    <citation type="submission" date="2018-03" db="EMBL/GenBank/DDBJ databases">
        <title>Aeromonas veronii whole genome sequencing and analysis.</title>
        <authorList>
            <person name="Xie H."/>
            <person name="Liu T."/>
            <person name="Wang K."/>
        </authorList>
    </citation>
    <scope>NUCLEOTIDE SEQUENCE [LARGE SCALE GENOMIC DNA]</scope>
    <source>
        <strain evidence="1 2">XH.VA.1</strain>
    </source>
</reference>
<dbReference type="AlphaFoldDB" id="A0A2T4MZA7"/>
<protein>
    <submittedName>
        <fullName evidence="1">Uncharacterized protein</fullName>
    </submittedName>
</protein>
<evidence type="ECO:0000313" key="1">
    <source>
        <dbReference type="EMBL" id="PTH79925.1"/>
    </source>
</evidence>